<organism evidence="1 2">
    <name type="scientific">Plantactinospora mayteni</name>
    <dbReference type="NCBI Taxonomy" id="566021"/>
    <lineage>
        <taxon>Bacteria</taxon>
        <taxon>Bacillati</taxon>
        <taxon>Actinomycetota</taxon>
        <taxon>Actinomycetes</taxon>
        <taxon>Micromonosporales</taxon>
        <taxon>Micromonosporaceae</taxon>
        <taxon>Plantactinospora</taxon>
    </lineage>
</organism>
<proteinExistence type="predicted"/>
<dbReference type="InterPro" id="IPR004401">
    <property type="entry name" value="YbaB/EbfC"/>
</dbReference>
<protein>
    <recommendedName>
        <fullName evidence="3">YbaB/EbfC family DNA-binding protein</fullName>
    </recommendedName>
</protein>
<reference evidence="1 2" key="1">
    <citation type="submission" date="2021-01" db="EMBL/GenBank/DDBJ databases">
        <title>Whole genome shotgun sequence of Plantactinospora mayteni NBRC 109088.</title>
        <authorList>
            <person name="Komaki H."/>
            <person name="Tamura T."/>
        </authorList>
    </citation>
    <scope>NUCLEOTIDE SEQUENCE [LARGE SCALE GENOMIC DNA]</scope>
    <source>
        <strain evidence="1 2">NBRC 109088</strain>
    </source>
</reference>
<dbReference type="Proteomes" id="UP000621500">
    <property type="component" value="Unassembled WGS sequence"/>
</dbReference>
<accession>A0ABQ4ES04</accession>
<dbReference type="Pfam" id="PF02575">
    <property type="entry name" value="YbaB_DNA_bd"/>
    <property type="match status" value="1"/>
</dbReference>
<dbReference type="Gene3D" id="3.30.1310.10">
    <property type="entry name" value="Nucleoid-associated protein YbaB-like domain"/>
    <property type="match status" value="1"/>
</dbReference>
<gene>
    <name evidence="1" type="ORF">Pma05_39860</name>
</gene>
<evidence type="ECO:0008006" key="3">
    <source>
        <dbReference type="Google" id="ProtNLM"/>
    </source>
</evidence>
<dbReference type="SUPFAM" id="SSF82607">
    <property type="entry name" value="YbaB-like"/>
    <property type="match status" value="1"/>
</dbReference>
<dbReference type="InterPro" id="IPR036894">
    <property type="entry name" value="YbaB-like_sf"/>
</dbReference>
<dbReference type="RefSeq" id="WP_203858908.1">
    <property type="nucleotide sequence ID" value="NZ_BAAAZQ010000011.1"/>
</dbReference>
<dbReference type="EMBL" id="BONX01000026">
    <property type="protein sequence ID" value="GIG97413.1"/>
    <property type="molecule type" value="Genomic_DNA"/>
</dbReference>
<evidence type="ECO:0000313" key="1">
    <source>
        <dbReference type="EMBL" id="GIG97413.1"/>
    </source>
</evidence>
<keyword evidence="2" id="KW-1185">Reference proteome</keyword>
<comment type="caution">
    <text evidence="1">The sequence shown here is derived from an EMBL/GenBank/DDBJ whole genome shotgun (WGS) entry which is preliminary data.</text>
</comment>
<evidence type="ECO:0000313" key="2">
    <source>
        <dbReference type="Proteomes" id="UP000621500"/>
    </source>
</evidence>
<sequence>MSGEPERDPVADSVLAALDRASGHGRSEDGLVRVAIDGGGIPSELTIDSEAMRQTPAALSASILEALRHAHEDLRVQVGQELARAAGAGDPAGTPSAADDAARVADDLDRMAQDMSGEFEMMRCRVFDAIDGR</sequence>
<name>A0ABQ4ES04_9ACTN</name>